<reference evidence="7" key="1">
    <citation type="submission" date="2005-09" db="EMBL/GenBank/DDBJ databases">
        <title>Annotation of the Aspergillus terreus NIH2624 genome.</title>
        <authorList>
            <person name="Birren B.W."/>
            <person name="Lander E.S."/>
            <person name="Galagan J.E."/>
            <person name="Nusbaum C."/>
            <person name="Devon K."/>
            <person name="Henn M."/>
            <person name="Ma L.-J."/>
            <person name="Jaffe D.B."/>
            <person name="Butler J."/>
            <person name="Alvarez P."/>
            <person name="Gnerre S."/>
            <person name="Grabherr M."/>
            <person name="Kleber M."/>
            <person name="Mauceli E.W."/>
            <person name="Brockman W."/>
            <person name="Rounsley S."/>
            <person name="Young S.K."/>
            <person name="LaButti K."/>
            <person name="Pushparaj V."/>
            <person name="DeCaprio D."/>
            <person name="Crawford M."/>
            <person name="Koehrsen M."/>
            <person name="Engels R."/>
            <person name="Montgomery P."/>
            <person name="Pearson M."/>
            <person name="Howarth C."/>
            <person name="Larson L."/>
            <person name="Luoma S."/>
            <person name="White J."/>
            <person name="Alvarado L."/>
            <person name="Kodira C.D."/>
            <person name="Zeng Q."/>
            <person name="Oleary S."/>
            <person name="Yandava C."/>
            <person name="Denning D.W."/>
            <person name="Nierman W.C."/>
            <person name="Milne T."/>
            <person name="Madden K."/>
        </authorList>
    </citation>
    <scope>NUCLEOTIDE SEQUENCE [LARGE SCALE GENOMIC DNA]</scope>
    <source>
        <strain evidence="7">NIH 2624 / FGSC A1156</strain>
    </source>
</reference>
<dbReference type="STRING" id="341663.Q0CEC3"/>
<evidence type="ECO:0000256" key="1">
    <source>
        <dbReference type="ARBA" id="ARBA00010609"/>
    </source>
</evidence>
<evidence type="ECO:0000313" key="6">
    <source>
        <dbReference type="EMBL" id="EAU32223.1"/>
    </source>
</evidence>
<protein>
    <submittedName>
        <fullName evidence="6">Uncharacterized protein</fullName>
    </submittedName>
</protein>
<sequence length="517" mass="57685">MPPLITSFCLCFFIYLASAATIKYDWHVSWITANPDALQPRPVIAINGKWPSPVLRGHSPSQYVDGLRGPLIVSDPCSPYAEEFDAELVMTVSDWYHEQGAILQQYYLSLPGNPNAIEPVPVSALMNDQEEPTFPVEPNKTYYLRIINMSGYAQFYFHIDAHNMTIIEADGVYSVPQTVEDLYIATGQRYGVLLETKPTADRNFAILGAMDLKGFEGSVPPPLNPNVTGVLVYNNNLPPPSTPSVESFTTFDDFCLVPFDQMPLLGPPDRQIVLNLSVFSQLVPGNEQNRGGFNNITYISQKVPSLYTALSGQQDALNPIVYGNHSNPFVLQPVVLKKGDLVEIVIYNYDTGLHPIHIHGHAVQLVARTNSTCSNSPIPMRRDTWMEPRWNSSDPNHPSTVVQFQANNPGVWFFHCHMEWHLVAVRMIAFLCIFRGNRFPRSLETDPLLNQGMDVIFVEDPLAIQKGQPDIPLSMKEICEKQNIPLKGNAAGNYNDFLNLTGEIDIAPMECGYALSS</sequence>
<evidence type="ECO:0000259" key="4">
    <source>
        <dbReference type="Pfam" id="PF00394"/>
    </source>
</evidence>
<dbReference type="Proteomes" id="UP000007963">
    <property type="component" value="Unassembled WGS sequence"/>
</dbReference>
<dbReference type="InterPro" id="IPR044130">
    <property type="entry name" value="CuRO_2_Fet3-like"/>
</dbReference>
<comment type="similarity">
    <text evidence="1">Belongs to the multicopper oxidase family.</text>
</comment>
<accession>Q0CEC3</accession>
<feature type="signal peptide" evidence="3">
    <location>
        <begin position="1"/>
        <end position="19"/>
    </location>
</feature>
<dbReference type="InterPro" id="IPR045087">
    <property type="entry name" value="Cu-oxidase_fam"/>
</dbReference>
<dbReference type="eggNOG" id="KOG1263">
    <property type="taxonomic scope" value="Eukaryota"/>
</dbReference>
<evidence type="ECO:0000256" key="3">
    <source>
        <dbReference type="SAM" id="SignalP"/>
    </source>
</evidence>
<dbReference type="InterPro" id="IPR011706">
    <property type="entry name" value="Cu-oxidase_C"/>
</dbReference>
<dbReference type="OMA" id="PGPSHNC"/>
<dbReference type="GeneID" id="4322517"/>
<name>Q0CEC3_ASPTN</name>
<dbReference type="OrthoDB" id="2121828at2759"/>
<dbReference type="InterPro" id="IPR001117">
    <property type="entry name" value="Cu-oxidase_2nd"/>
</dbReference>
<dbReference type="EMBL" id="CH476604">
    <property type="protein sequence ID" value="EAU32223.1"/>
    <property type="molecule type" value="Genomic_DNA"/>
</dbReference>
<dbReference type="GO" id="GO:0004322">
    <property type="term" value="F:ferroxidase activity"/>
    <property type="evidence" value="ECO:0007669"/>
    <property type="project" value="TreeGrafter"/>
</dbReference>
<feature type="domain" description="Plastocyanin-like" evidence="4">
    <location>
        <begin position="88"/>
        <end position="236"/>
    </location>
</feature>
<feature type="chain" id="PRO_5004170164" evidence="3">
    <location>
        <begin position="20"/>
        <end position="517"/>
    </location>
</feature>
<dbReference type="RefSeq" id="XP_001216582.1">
    <property type="nucleotide sequence ID" value="XM_001216582.1"/>
</dbReference>
<dbReference type="SUPFAM" id="SSF49503">
    <property type="entry name" value="Cupredoxins"/>
    <property type="match status" value="2"/>
</dbReference>
<dbReference type="PANTHER" id="PTHR11709:SF361">
    <property type="entry name" value="IRON TRANSPORT MULTICOPPER OXIDASE FET3"/>
    <property type="match status" value="1"/>
</dbReference>
<dbReference type="Pfam" id="PF07731">
    <property type="entry name" value="Cu-oxidase_2"/>
    <property type="match status" value="1"/>
</dbReference>
<dbReference type="Pfam" id="PF00394">
    <property type="entry name" value="Cu-oxidase"/>
    <property type="match status" value="1"/>
</dbReference>
<dbReference type="AlphaFoldDB" id="Q0CEC3"/>
<evidence type="ECO:0000256" key="2">
    <source>
        <dbReference type="ARBA" id="ARBA00022729"/>
    </source>
</evidence>
<dbReference type="GO" id="GO:0005507">
    <property type="term" value="F:copper ion binding"/>
    <property type="evidence" value="ECO:0007669"/>
    <property type="project" value="InterPro"/>
</dbReference>
<dbReference type="HOGENOM" id="CLU_006504_7_3_1"/>
<feature type="domain" description="Plastocyanin-like" evidence="5">
    <location>
        <begin position="299"/>
        <end position="430"/>
    </location>
</feature>
<dbReference type="GO" id="GO:0033215">
    <property type="term" value="P:reductive iron assimilation"/>
    <property type="evidence" value="ECO:0007669"/>
    <property type="project" value="TreeGrafter"/>
</dbReference>
<gene>
    <name evidence="6" type="ORF">ATEG_07961</name>
</gene>
<dbReference type="PANTHER" id="PTHR11709">
    <property type="entry name" value="MULTI-COPPER OXIDASE"/>
    <property type="match status" value="1"/>
</dbReference>
<dbReference type="Gene3D" id="2.60.40.420">
    <property type="entry name" value="Cupredoxins - blue copper proteins"/>
    <property type="match status" value="2"/>
</dbReference>
<dbReference type="InterPro" id="IPR008972">
    <property type="entry name" value="Cupredoxin"/>
</dbReference>
<evidence type="ECO:0000313" key="7">
    <source>
        <dbReference type="Proteomes" id="UP000007963"/>
    </source>
</evidence>
<proteinExistence type="inferred from homology"/>
<evidence type="ECO:0000259" key="5">
    <source>
        <dbReference type="Pfam" id="PF07731"/>
    </source>
</evidence>
<dbReference type="GO" id="GO:0010106">
    <property type="term" value="P:cellular response to iron ion starvation"/>
    <property type="evidence" value="ECO:0007669"/>
    <property type="project" value="TreeGrafter"/>
</dbReference>
<dbReference type="CDD" id="cd13877">
    <property type="entry name" value="CuRO_2_Fet3p_like"/>
    <property type="match status" value="1"/>
</dbReference>
<dbReference type="VEuPathDB" id="FungiDB:ATEG_07961"/>
<dbReference type="GO" id="GO:0033573">
    <property type="term" value="C:high-affinity iron permease complex"/>
    <property type="evidence" value="ECO:0007669"/>
    <property type="project" value="TreeGrafter"/>
</dbReference>
<organism evidence="6 7">
    <name type="scientific">Aspergillus terreus (strain NIH 2624 / FGSC A1156)</name>
    <dbReference type="NCBI Taxonomy" id="341663"/>
    <lineage>
        <taxon>Eukaryota</taxon>
        <taxon>Fungi</taxon>
        <taxon>Dikarya</taxon>
        <taxon>Ascomycota</taxon>
        <taxon>Pezizomycotina</taxon>
        <taxon>Eurotiomycetes</taxon>
        <taxon>Eurotiomycetidae</taxon>
        <taxon>Eurotiales</taxon>
        <taxon>Aspergillaceae</taxon>
        <taxon>Aspergillus</taxon>
        <taxon>Aspergillus subgen. Circumdati</taxon>
    </lineage>
</organism>
<keyword evidence="2 3" id="KW-0732">Signal</keyword>